<comment type="caution">
    <text evidence="1">The sequence shown here is derived from an EMBL/GenBank/DDBJ whole genome shotgun (WGS) entry which is preliminary data.</text>
</comment>
<accession>A0A6N8F2B7</accession>
<dbReference type="EMBL" id="WNZZ01000034">
    <property type="protein sequence ID" value="MUG26069.1"/>
    <property type="molecule type" value="Genomic_DNA"/>
</dbReference>
<evidence type="ECO:0000313" key="1">
    <source>
        <dbReference type="EMBL" id="MUG26069.1"/>
    </source>
</evidence>
<protein>
    <submittedName>
        <fullName evidence="1">Uncharacterized protein</fullName>
    </submittedName>
</protein>
<name>A0A6N8F2B7_PAEMA</name>
<feature type="non-terminal residue" evidence="1">
    <location>
        <position position="365"/>
    </location>
</feature>
<evidence type="ECO:0000313" key="2">
    <source>
        <dbReference type="Proteomes" id="UP000442469"/>
    </source>
</evidence>
<dbReference type="Proteomes" id="UP000442469">
    <property type="component" value="Unassembled WGS sequence"/>
</dbReference>
<reference evidence="1 2" key="1">
    <citation type="submission" date="2019-11" db="EMBL/GenBank/DDBJ databases">
        <title>Draft genome sequences of five Paenibacillus species of dairy origin.</title>
        <authorList>
            <person name="Olajide A.M."/>
            <person name="Chen S."/>
            <person name="Lapointe G."/>
        </authorList>
    </citation>
    <scope>NUCLEOTIDE SEQUENCE [LARGE SCALE GENOMIC DNA]</scope>
    <source>
        <strain evidence="1 2">3CT49</strain>
    </source>
</reference>
<organism evidence="1 2">
    <name type="scientific">Paenibacillus macerans</name>
    <name type="common">Bacillus macerans</name>
    <dbReference type="NCBI Taxonomy" id="44252"/>
    <lineage>
        <taxon>Bacteria</taxon>
        <taxon>Bacillati</taxon>
        <taxon>Bacillota</taxon>
        <taxon>Bacilli</taxon>
        <taxon>Bacillales</taxon>
        <taxon>Paenibacillaceae</taxon>
        <taxon>Paenibacillus</taxon>
    </lineage>
</organism>
<proteinExistence type="predicted"/>
<gene>
    <name evidence="1" type="ORF">GNQ08_27280</name>
</gene>
<sequence>MKKMYRGVTNSPKTELVALITETDTEIEVNDISVLLPNEGIAVIGNGDVAETIKYSQVEGNILKDCIRGYEGIARSWTAGTRVARNFAASDWNTAIDNIEGLYGRLDDEKTVPLTLQPGLQVVTSAKDARFKLGQITGKTEINGQGRTGIIGVENPYVIGVSGNLLPPLYEYEGITNPSSEWSFNSDYEAVQKTASTEGHYIKFQIDVEPDMEYTLSCEHNGYMAVTTRDGTTQIVPWTNSQEVTINPNDSIIYIFFGNYNGSTGVAGAYTFKNPMLTIGAEPKPFEPQRKSVLAFQTELHANPTDGSDPDILFEQNGQYFKLAKWKKVVLDGSLNYTVYGSKDGFRTISTPVPGAVYPSTVTDT</sequence>
<dbReference type="AlphaFoldDB" id="A0A6N8F2B7"/>